<dbReference type="GO" id="GO:0016787">
    <property type="term" value="F:hydrolase activity"/>
    <property type="evidence" value="ECO:0007669"/>
    <property type="project" value="UniProtKB-KW"/>
</dbReference>
<dbReference type="RefSeq" id="WP_200275182.1">
    <property type="nucleotide sequence ID" value="NZ_JAENII010000001.1"/>
</dbReference>
<dbReference type="EMBL" id="JAENII010000001">
    <property type="protein sequence ID" value="MBK1825502.1"/>
    <property type="molecule type" value="Genomic_DNA"/>
</dbReference>
<protein>
    <submittedName>
        <fullName evidence="4">MBL fold metallo-hydrolase</fullName>
    </submittedName>
</protein>
<feature type="domain" description="Beta-Casp" evidence="3">
    <location>
        <begin position="246"/>
        <end position="370"/>
    </location>
</feature>
<evidence type="ECO:0000313" key="4">
    <source>
        <dbReference type="EMBL" id="MBK1825502.1"/>
    </source>
</evidence>
<proteinExistence type="predicted"/>
<accession>A0A934R777</accession>
<dbReference type="PANTHER" id="PTHR11203">
    <property type="entry name" value="CLEAVAGE AND POLYADENYLATION SPECIFICITY FACTOR FAMILY MEMBER"/>
    <property type="match status" value="1"/>
</dbReference>
<dbReference type="Pfam" id="PF07521">
    <property type="entry name" value="RMMBL"/>
    <property type="match status" value="1"/>
</dbReference>
<organism evidence="4 5">
    <name type="scientific">Haloferula rosea</name>
    <dbReference type="NCBI Taxonomy" id="490093"/>
    <lineage>
        <taxon>Bacteria</taxon>
        <taxon>Pseudomonadati</taxon>
        <taxon>Verrucomicrobiota</taxon>
        <taxon>Verrucomicrobiia</taxon>
        <taxon>Verrucomicrobiales</taxon>
        <taxon>Verrucomicrobiaceae</taxon>
        <taxon>Haloferula</taxon>
    </lineage>
</organism>
<dbReference type="InterPro" id="IPR050698">
    <property type="entry name" value="MBL"/>
</dbReference>
<gene>
    <name evidence="4" type="ORF">JIN81_00600</name>
</gene>
<dbReference type="CDD" id="cd16295">
    <property type="entry name" value="TTHA0252-CPSF-like_MBL-fold"/>
    <property type="match status" value="1"/>
</dbReference>
<comment type="caution">
    <text evidence="4">The sequence shown here is derived from an EMBL/GenBank/DDBJ whole genome shotgun (WGS) entry which is preliminary data.</text>
</comment>
<keyword evidence="1" id="KW-0378">Hydrolase</keyword>
<keyword evidence="5" id="KW-1185">Reference proteome</keyword>
<dbReference type="SUPFAM" id="SSF56281">
    <property type="entry name" value="Metallo-hydrolase/oxidoreductase"/>
    <property type="match status" value="1"/>
</dbReference>
<dbReference type="SMART" id="SM01027">
    <property type="entry name" value="Beta-Casp"/>
    <property type="match status" value="1"/>
</dbReference>
<evidence type="ECO:0000313" key="5">
    <source>
        <dbReference type="Proteomes" id="UP000658278"/>
    </source>
</evidence>
<feature type="domain" description="Metallo-beta-lactamase" evidence="2">
    <location>
        <begin position="13"/>
        <end position="226"/>
    </location>
</feature>
<name>A0A934R777_9BACT</name>
<reference evidence="4" key="1">
    <citation type="submission" date="2021-01" db="EMBL/GenBank/DDBJ databases">
        <title>Modified the classification status of verrucomicrobia.</title>
        <authorList>
            <person name="Feng X."/>
        </authorList>
    </citation>
    <scope>NUCLEOTIDE SEQUENCE</scope>
    <source>
        <strain evidence="4">KCTC 22201</strain>
    </source>
</reference>
<evidence type="ECO:0000259" key="3">
    <source>
        <dbReference type="SMART" id="SM01027"/>
    </source>
</evidence>
<dbReference type="SMART" id="SM00849">
    <property type="entry name" value="Lactamase_B"/>
    <property type="match status" value="1"/>
</dbReference>
<dbReference type="Proteomes" id="UP000658278">
    <property type="component" value="Unassembled WGS sequence"/>
</dbReference>
<dbReference type="AlphaFoldDB" id="A0A934R777"/>
<dbReference type="Pfam" id="PF00753">
    <property type="entry name" value="Lactamase_B"/>
    <property type="match status" value="1"/>
</dbReference>
<dbReference type="InterPro" id="IPR001279">
    <property type="entry name" value="Metallo-B-lactamas"/>
</dbReference>
<dbReference type="InterPro" id="IPR036866">
    <property type="entry name" value="RibonucZ/Hydroxyglut_hydro"/>
</dbReference>
<dbReference type="Gene3D" id="3.60.15.10">
    <property type="entry name" value="Ribonuclease Z/Hydroxyacylglutathione hydrolase-like"/>
    <property type="match status" value="1"/>
</dbReference>
<dbReference type="InterPro" id="IPR011108">
    <property type="entry name" value="RMMBL"/>
</dbReference>
<evidence type="ECO:0000259" key="2">
    <source>
        <dbReference type="SMART" id="SM00849"/>
    </source>
</evidence>
<dbReference type="InterPro" id="IPR022712">
    <property type="entry name" value="Beta_Casp"/>
</dbReference>
<evidence type="ECO:0000256" key="1">
    <source>
        <dbReference type="ARBA" id="ARBA00022801"/>
    </source>
</evidence>
<sequence>MLFRSLCPAPEIGANSYLLDTGNSRIVLDAGMHPKREGLDATPRFHEIEDGSIDAAIVTHSHLDHIGTLPLLAHRQPQAKLFFSPAAAELGFAMLHNSVNVMQSKRDELGIDVYPLFSHRELDEIENTIETRPNETPFFLDSQAGVQATFHDAGHVLGSVGVTIEANDHRLLYTGDVNFEPSTLIKGANFPEDPVDTLVIETTRGDSPRPPDYTREAEEYRFAETMAKTLKRGGAVLVPVFAVGKTQEVLTMIHRFKREGLLPARTPVVIGGLSTKMTVIYDRFGNGATRRSDDDFRILSDMDLKAGSRRRNRKRTAIVPEPGTIYCLSSGMMTEKTVSNGFARAGFLENRKNSLLFVGYADPDSPAGHIRAAKAEERIVLDSSHPPVPLRAQMEVFDFSGHATRDDLLDYILKVKPKRTFLVHGDPAASEWFRNELARLLPSTEAIIPEPGRDYELS</sequence>
<dbReference type="PANTHER" id="PTHR11203:SF37">
    <property type="entry name" value="INTEGRATOR COMPLEX SUBUNIT 11"/>
    <property type="match status" value="1"/>
</dbReference>
<dbReference type="Pfam" id="PF10996">
    <property type="entry name" value="Beta-Casp"/>
    <property type="match status" value="1"/>
</dbReference>
<dbReference type="Gene3D" id="3.40.50.10890">
    <property type="match status" value="1"/>
</dbReference>
<dbReference type="GO" id="GO:0004521">
    <property type="term" value="F:RNA endonuclease activity"/>
    <property type="evidence" value="ECO:0007669"/>
    <property type="project" value="TreeGrafter"/>
</dbReference>